<feature type="region of interest" description="Disordered" evidence="2">
    <location>
        <begin position="1"/>
        <end position="40"/>
    </location>
</feature>
<gene>
    <name evidence="3" type="ORF">LY89DRAFT_676352</name>
</gene>
<dbReference type="Proteomes" id="UP000070700">
    <property type="component" value="Unassembled WGS sequence"/>
</dbReference>
<dbReference type="OrthoDB" id="3354387at2759"/>
<dbReference type="Pfam" id="PF11991">
    <property type="entry name" value="Trp_DMAT"/>
    <property type="match status" value="1"/>
</dbReference>
<dbReference type="InterPro" id="IPR017795">
    <property type="entry name" value="ABBA_NscD-like"/>
</dbReference>
<dbReference type="GeneID" id="28823303"/>
<evidence type="ECO:0000256" key="1">
    <source>
        <dbReference type="ARBA" id="ARBA00022679"/>
    </source>
</evidence>
<name>A0A132B9A2_MOLSC</name>
<dbReference type="PANTHER" id="PTHR40627:SF5">
    <property type="entry name" value="INDOLE PRENYLTRANSFERASE TDIB"/>
    <property type="match status" value="1"/>
</dbReference>
<keyword evidence="1 3" id="KW-0808">Transferase</keyword>
<feature type="compositionally biased region" description="Polar residues" evidence="2">
    <location>
        <begin position="30"/>
        <end position="40"/>
    </location>
</feature>
<dbReference type="RefSeq" id="XP_018063331.1">
    <property type="nucleotide sequence ID" value="XM_018213577.1"/>
</dbReference>
<dbReference type="KEGG" id="psco:LY89DRAFT_676352"/>
<dbReference type="InterPro" id="IPR033964">
    <property type="entry name" value="ABBA"/>
</dbReference>
<sequence length="525" mass="58758">MSTAQSASSADAAPSLDVLPDLIPDASPMSDPSLNSTPAQDSIRKEYFTSKADRALQHDLPFRPNITRSIIASQVEDQRKTYDYNRVTINGILSQELNPTHAMFNSVPFVPTSGGPCFANPAQSFWYRSTITQFSDLLEDASYSPTIKAQYMDFFNHFVVPALGPIPSVEAPWTPHLTHDASPFEPSWNVNGQEYFTPNHQIGFTFEPIGPLAGTGEDPFNQLVPAFFVSSLASSNICPNLDLGWWYHFMIELFVPSGENQRAYELLSSRDAPPTCFLAFDLPTEDFAPVMKPYLFPQRRALLDGKTNTEVLLSAVMKLHSPTMSLLPAVKNIETFLSSSKQDLIETNNKPSNLECDRDEMSLEMVSFDCIHTSENPRIKLYLKTHNTSFSNIKHIYTFGGERCSPETGKALELFKQFWECLTGLEGEWKSSSEQTASFLYFGLEIAHGREIPDVKIYIPAWACGVSDQGVREGLKNFFLARGWGLGEVYEKMGKGLTHTYLSLAYDEEKGVNVTMSYSPVMERL</sequence>
<reference evidence="3 4" key="1">
    <citation type="submission" date="2015-10" db="EMBL/GenBank/DDBJ databases">
        <title>Full genome of DAOMC 229536 Phialocephala scopiformis, a fungal endophyte of spruce producing the potent anti-insectan compound rugulosin.</title>
        <authorList>
            <consortium name="DOE Joint Genome Institute"/>
            <person name="Walker A.K."/>
            <person name="Frasz S.L."/>
            <person name="Seifert K.A."/>
            <person name="Miller J.D."/>
            <person name="Mondo S.J."/>
            <person name="Labutti K."/>
            <person name="Lipzen A."/>
            <person name="Dockter R."/>
            <person name="Kennedy M."/>
            <person name="Grigoriev I.V."/>
            <person name="Spatafora J.W."/>
        </authorList>
    </citation>
    <scope>NUCLEOTIDE SEQUENCE [LARGE SCALE GENOMIC DNA]</scope>
    <source>
        <strain evidence="3 4">CBS 120377</strain>
    </source>
</reference>
<feature type="compositionally biased region" description="Low complexity" evidence="2">
    <location>
        <begin position="1"/>
        <end position="15"/>
    </location>
</feature>
<protein>
    <submittedName>
        <fullName evidence="3">Aromatic prenyltransferase</fullName>
    </submittedName>
</protein>
<evidence type="ECO:0000313" key="3">
    <source>
        <dbReference type="EMBL" id="KUJ08976.1"/>
    </source>
</evidence>
<dbReference type="CDD" id="cd13929">
    <property type="entry name" value="PT-DMATS_CymD"/>
    <property type="match status" value="1"/>
</dbReference>
<dbReference type="GO" id="GO:0016765">
    <property type="term" value="F:transferase activity, transferring alkyl or aryl (other than methyl) groups"/>
    <property type="evidence" value="ECO:0007669"/>
    <property type="project" value="InterPro"/>
</dbReference>
<accession>A0A132B9A2</accession>
<dbReference type="AlphaFoldDB" id="A0A132B9A2"/>
<proteinExistence type="predicted"/>
<dbReference type="EMBL" id="KQ947433">
    <property type="protein sequence ID" value="KUJ08976.1"/>
    <property type="molecule type" value="Genomic_DNA"/>
</dbReference>
<organism evidence="3 4">
    <name type="scientific">Mollisia scopiformis</name>
    <name type="common">Conifer needle endophyte fungus</name>
    <name type="synonym">Phialocephala scopiformis</name>
    <dbReference type="NCBI Taxonomy" id="149040"/>
    <lineage>
        <taxon>Eukaryota</taxon>
        <taxon>Fungi</taxon>
        <taxon>Dikarya</taxon>
        <taxon>Ascomycota</taxon>
        <taxon>Pezizomycotina</taxon>
        <taxon>Leotiomycetes</taxon>
        <taxon>Helotiales</taxon>
        <taxon>Mollisiaceae</taxon>
        <taxon>Mollisia</taxon>
    </lineage>
</organism>
<keyword evidence="4" id="KW-1185">Reference proteome</keyword>
<dbReference type="SFLD" id="SFLDS00036">
    <property type="entry name" value="Aromatic_Prenyltransferase"/>
    <property type="match status" value="1"/>
</dbReference>
<dbReference type="InParanoid" id="A0A132B9A2"/>
<dbReference type="NCBIfam" id="TIGR03429">
    <property type="entry name" value="arom_pren_DMATS"/>
    <property type="match status" value="1"/>
</dbReference>
<dbReference type="GO" id="GO:0009820">
    <property type="term" value="P:alkaloid metabolic process"/>
    <property type="evidence" value="ECO:0007669"/>
    <property type="project" value="InterPro"/>
</dbReference>
<evidence type="ECO:0000313" key="4">
    <source>
        <dbReference type="Proteomes" id="UP000070700"/>
    </source>
</evidence>
<evidence type="ECO:0000256" key="2">
    <source>
        <dbReference type="SAM" id="MobiDB-lite"/>
    </source>
</evidence>
<dbReference type="PANTHER" id="PTHR40627">
    <property type="entry name" value="INDOLE PRENYLTRANSFERASE TDIB-RELATED"/>
    <property type="match status" value="1"/>
</dbReference>